<evidence type="ECO:0000313" key="3">
    <source>
        <dbReference type="Proteomes" id="UP001642409"/>
    </source>
</evidence>
<dbReference type="AlphaFoldDB" id="A0AA86TYE8"/>
<dbReference type="EMBL" id="CAXDID020000004">
    <property type="protein sequence ID" value="CAL5973331.1"/>
    <property type="molecule type" value="Genomic_DNA"/>
</dbReference>
<evidence type="ECO:0000313" key="1">
    <source>
        <dbReference type="EMBL" id="CAI9933131.1"/>
    </source>
</evidence>
<keyword evidence="3" id="KW-1185">Reference proteome</keyword>
<name>A0AA86TYE8_9EUKA</name>
<gene>
    <name evidence="1" type="ORF">HINF_LOCUS20776</name>
    <name evidence="2" type="ORF">HINF_LOCUS2322</name>
</gene>
<accession>A0AA86TYE8</accession>
<protein>
    <submittedName>
        <fullName evidence="2">Hypothetical_protein</fullName>
    </submittedName>
</protein>
<comment type="caution">
    <text evidence="1">The sequence shown here is derived from an EMBL/GenBank/DDBJ whole genome shotgun (WGS) entry which is preliminary data.</text>
</comment>
<reference evidence="1" key="1">
    <citation type="submission" date="2023-06" db="EMBL/GenBank/DDBJ databases">
        <authorList>
            <person name="Kurt Z."/>
        </authorList>
    </citation>
    <scope>NUCLEOTIDE SEQUENCE</scope>
</reference>
<sequence>MFQNQYIGREPYTICVWFRYIYNLEISRDVTPKQQTIFGVQVVYRSWPSGRNETTNRIRPPTRTGHCRFSSVSFITYSPRQKILKRPSAVAVREPERYFWKLTILVVYTLRTDYYDLSYINVLKLVYRSRAVYYLCVVQIYLQLEISRAATPKQQTIFGVQVVYRSWPSGRNETTNRIRPPTRTGHCCFSSVSFIAYSPRQKILKRPSAVAVQRARKIFLEINNISSLYFDNSLL</sequence>
<evidence type="ECO:0000313" key="2">
    <source>
        <dbReference type="EMBL" id="CAL5973331.1"/>
    </source>
</evidence>
<reference evidence="2 3" key="2">
    <citation type="submission" date="2024-07" db="EMBL/GenBank/DDBJ databases">
        <authorList>
            <person name="Akdeniz Z."/>
        </authorList>
    </citation>
    <scope>NUCLEOTIDE SEQUENCE [LARGE SCALE GENOMIC DNA]</scope>
</reference>
<dbReference type="EMBL" id="CATOUU010000531">
    <property type="protein sequence ID" value="CAI9933131.1"/>
    <property type="molecule type" value="Genomic_DNA"/>
</dbReference>
<organism evidence="1">
    <name type="scientific">Hexamita inflata</name>
    <dbReference type="NCBI Taxonomy" id="28002"/>
    <lineage>
        <taxon>Eukaryota</taxon>
        <taxon>Metamonada</taxon>
        <taxon>Diplomonadida</taxon>
        <taxon>Hexamitidae</taxon>
        <taxon>Hexamitinae</taxon>
        <taxon>Hexamita</taxon>
    </lineage>
</organism>
<proteinExistence type="predicted"/>
<dbReference type="Proteomes" id="UP001642409">
    <property type="component" value="Unassembled WGS sequence"/>
</dbReference>